<proteinExistence type="predicted"/>
<evidence type="ECO:0000313" key="2">
    <source>
        <dbReference type="EMBL" id="KAK5641149.1"/>
    </source>
</evidence>
<dbReference type="EMBL" id="JAVRBK010000007">
    <property type="protein sequence ID" value="KAK5641149.1"/>
    <property type="molecule type" value="Genomic_DNA"/>
</dbReference>
<keyword evidence="3" id="KW-1185">Reference proteome</keyword>
<name>A0AAN7VD04_9COLE</name>
<feature type="transmembrane region" description="Helical" evidence="1">
    <location>
        <begin position="6"/>
        <end position="24"/>
    </location>
</feature>
<comment type="caution">
    <text evidence="2">The sequence shown here is derived from an EMBL/GenBank/DDBJ whole genome shotgun (WGS) entry which is preliminary data.</text>
</comment>
<keyword evidence="1" id="KW-0472">Membrane</keyword>
<dbReference type="AlphaFoldDB" id="A0AAN7VD04"/>
<sequence length="293" mass="33721">MKLTKFIFVILLLLLLIWIIFYTYQRPGEDLPKLSSHLLSDKEIEFISKLLVENDVVQQTHETLQNLTAESVSNRNVIFFIRESPRLVEEDPSIDIKTACALESAALQNPTFDTLLLHSAVELSSSDRLIQSLLGYKNVKMLHTDFASLTNKTTGSDIDTRLSLLRMYRGIYLHYDVISVKPIGELLGNFLVKLPDEQISFDIIGWRNRNNSLERADNVTVNKICVDHQNNLSADENCAEFRILNSVDFYGSFETITNETYTVKVYGEITRLFVKLAETYCPKTFKELQFRDY</sequence>
<keyword evidence="1" id="KW-0812">Transmembrane</keyword>
<dbReference type="Proteomes" id="UP001329430">
    <property type="component" value="Chromosome 7"/>
</dbReference>
<evidence type="ECO:0000313" key="3">
    <source>
        <dbReference type="Proteomes" id="UP001329430"/>
    </source>
</evidence>
<keyword evidence="1" id="KW-1133">Transmembrane helix</keyword>
<protein>
    <submittedName>
        <fullName evidence="2">Uncharacterized protein</fullName>
    </submittedName>
</protein>
<reference evidence="2 3" key="1">
    <citation type="journal article" date="2024" name="Insects">
        <title>An Improved Chromosome-Level Genome Assembly of the Firefly Pyrocoelia pectoralis.</title>
        <authorList>
            <person name="Fu X."/>
            <person name="Meyer-Rochow V.B."/>
            <person name="Ballantyne L."/>
            <person name="Zhu X."/>
        </authorList>
    </citation>
    <scope>NUCLEOTIDE SEQUENCE [LARGE SCALE GENOMIC DNA]</scope>
    <source>
        <strain evidence="2">XCY_ONT2</strain>
    </source>
</reference>
<evidence type="ECO:0000256" key="1">
    <source>
        <dbReference type="SAM" id="Phobius"/>
    </source>
</evidence>
<organism evidence="2 3">
    <name type="scientific">Pyrocoelia pectoralis</name>
    <dbReference type="NCBI Taxonomy" id="417401"/>
    <lineage>
        <taxon>Eukaryota</taxon>
        <taxon>Metazoa</taxon>
        <taxon>Ecdysozoa</taxon>
        <taxon>Arthropoda</taxon>
        <taxon>Hexapoda</taxon>
        <taxon>Insecta</taxon>
        <taxon>Pterygota</taxon>
        <taxon>Neoptera</taxon>
        <taxon>Endopterygota</taxon>
        <taxon>Coleoptera</taxon>
        <taxon>Polyphaga</taxon>
        <taxon>Elateriformia</taxon>
        <taxon>Elateroidea</taxon>
        <taxon>Lampyridae</taxon>
        <taxon>Lampyrinae</taxon>
        <taxon>Pyrocoelia</taxon>
    </lineage>
</organism>
<gene>
    <name evidence="2" type="ORF">RI129_009696</name>
</gene>
<accession>A0AAN7VD04</accession>